<reference evidence="1 2" key="1">
    <citation type="submission" date="2024-01" db="EMBL/GenBank/DDBJ databases">
        <title>The genomes of 5 underutilized Papilionoideae crops provide insights into root nodulation and disease resistanc.</title>
        <authorList>
            <person name="Yuan L."/>
        </authorList>
    </citation>
    <scope>NUCLEOTIDE SEQUENCE [LARGE SCALE GENOMIC DNA]</scope>
    <source>
        <strain evidence="1">ZHUSHIDOU_FW_LH</strain>
        <tissue evidence="1">Leaf</tissue>
    </source>
</reference>
<evidence type="ECO:0000313" key="1">
    <source>
        <dbReference type="EMBL" id="KAK7268896.1"/>
    </source>
</evidence>
<evidence type="ECO:0000313" key="2">
    <source>
        <dbReference type="Proteomes" id="UP001372338"/>
    </source>
</evidence>
<comment type="caution">
    <text evidence="1">The sequence shown here is derived from an EMBL/GenBank/DDBJ whole genome shotgun (WGS) entry which is preliminary data.</text>
</comment>
<keyword evidence="2" id="KW-1185">Reference proteome</keyword>
<dbReference type="AlphaFoldDB" id="A0AAN9F4V5"/>
<dbReference type="Pfam" id="PF05553">
    <property type="entry name" value="DUF761"/>
    <property type="match status" value="1"/>
</dbReference>
<sequence length="178" mass="20518">MSKKVQPAKKAWRSFSNTLQSKVHIPKSIKATLKRLLFTLPTLCLKPTGGHRFPTTPRLYGASNYHHDRDNNFSAVHMQDLFAEPASSVHAHGNTTHARGETDIRKEVIGNNDVEDDESRIDTIEDAWRVVVAKSPELRVDEMAEEFISKFREEMRQEMRLQKERSLMEFQEMLARGI</sequence>
<gene>
    <name evidence="1" type="ORF">RIF29_21605</name>
</gene>
<dbReference type="EMBL" id="JAYWIO010000004">
    <property type="protein sequence ID" value="KAK7268896.1"/>
    <property type="molecule type" value="Genomic_DNA"/>
</dbReference>
<dbReference type="Proteomes" id="UP001372338">
    <property type="component" value="Unassembled WGS sequence"/>
</dbReference>
<name>A0AAN9F4V5_CROPI</name>
<protein>
    <submittedName>
        <fullName evidence="1">Uncharacterized protein</fullName>
    </submittedName>
</protein>
<organism evidence="1 2">
    <name type="scientific">Crotalaria pallida</name>
    <name type="common">Smooth rattlebox</name>
    <name type="synonym">Crotalaria striata</name>
    <dbReference type="NCBI Taxonomy" id="3830"/>
    <lineage>
        <taxon>Eukaryota</taxon>
        <taxon>Viridiplantae</taxon>
        <taxon>Streptophyta</taxon>
        <taxon>Embryophyta</taxon>
        <taxon>Tracheophyta</taxon>
        <taxon>Spermatophyta</taxon>
        <taxon>Magnoliopsida</taxon>
        <taxon>eudicotyledons</taxon>
        <taxon>Gunneridae</taxon>
        <taxon>Pentapetalae</taxon>
        <taxon>rosids</taxon>
        <taxon>fabids</taxon>
        <taxon>Fabales</taxon>
        <taxon>Fabaceae</taxon>
        <taxon>Papilionoideae</taxon>
        <taxon>50 kb inversion clade</taxon>
        <taxon>genistoids sensu lato</taxon>
        <taxon>core genistoids</taxon>
        <taxon>Crotalarieae</taxon>
        <taxon>Crotalaria</taxon>
    </lineage>
</organism>
<dbReference type="InterPro" id="IPR008480">
    <property type="entry name" value="DUF761_pln"/>
</dbReference>
<proteinExistence type="predicted"/>
<accession>A0AAN9F4V5</accession>